<evidence type="ECO:0000256" key="11">
    <source>
        <dbReference type="ARBA" id="ARBA00030128"/>
    </source>
</evidence>
<comment type="subcellular location">
    <subcellularLocation>
        <location evidence="2">Cytoplasm</location>
    </subcellularLocation>
</comment>
<dbReference type="FunFam" id="3.30.63.10:FF:000005">
    <property type="entry name" value="Guanylate kinase"/>
    <property type="match status" value="1"/>
</dbReference>
<dbReference type="Proteomes" id="UP000808349">
    <property type="component" value="Unassembled WGS sequence"/>
</dbReference>
<evidence type="ECO:0000256" key="4">
    <source>
        <dbReference type="ARBA" id="ARBA00012961"/>
    </source>
</evidence>
<dbReference type="AlphaFoldDB" id="A0A9D7SBS1"/>
<evidence type="ECO:0000256" key="6">
    <source>
        <dbReference type="ARBA" id="ARBA00022490"/>
    </source>
</evidence>
<dbReference type="PROSITE" id="PS50052">
    <property type="entry name" value="GUANYLATE_KINASE_2"/>
    <property type="match status" value="1"/>
</dbReference>
<dbReference type="PANTHER" id="PTHR23117:SF13">
    <property type="entry name" value="GUANYLATE KINASE"/>
    <property type="match status" value="1"/>
</dbReference>
<dbReference type="GO" id="GO:0005829">
    <property type="term" value="C:cytosol"/>
    <property type="evidence" value="ECO:0007669"/>
    <property type="project" value="TreeGrafter"/>
</dbReference>
<dbReference type="InterPro" id="IPR008144">
    <property type="entry name" value="Guanylate_kin-like_dom"/>
</dbReference>
<dbReference type="SUPFAM" id="SSF52540">
    <property type="entry name" value="P-loop containing nucleoside triphosphate hydrolases"/>
    <property type="match status" value="1"/>
</dbReference>
<dbReference type="InterPro" id="IPR017665">
    <property type="entry name" value="Guanylate_kinase"/>
</dbReference>
<dbReference type="Pfam" id="PF00625">
    <property type="entry name" value="Guanylate_kin"/>
    <property type="match status" value="1"/>
</dbReference>
<comment type="function">
    <text evidence="1">Essential for recycling GMP and indirectly, cGMP.</text>
</comment>
<dbReference type="CDD" id="cd00071">
    <property type="entry name" value="GMPK"/>
    <property type="match status" value="1"/>
</dbReference>
<sequence>MFYEQTFRENYHSNCTIRKWKTTLANYLLDAFPNLEFSVSATTRSPRPGEIEGKNYHFVSHEDFQQLISNHELIEYQEVYEGCFYGTLKSELRKIWIENKVALFDIDVKGAYKMEQEEYANVLSIYIKASSLEVLRERLIKRGTETNETINKRISKAKDELEFSKYFDYVITNDNLDLAKKMLYVLVEDFMNRPIY</sequence>
<comment type="catalytic activity">
    <reaction evidence="12">
        <text>GMP + ATP = GDP + ADP</text>
        <dbReference type="Rhea" id="RHEA:20780"/>
        <dbReference type="ChEBI" id="CHEBI:30616"/>
        <dbReference type="ChEBI" id="CHEBI:58115"/>
        <dbReference type="ChEBI" id="CHEBI:58189"/>
        <dbReference type="ChEBI" id="CHEBI:456216"/>
        <dbReference type="EC" id="2.7.4.8"/>
    </reaction>
</comment>
<evidence type="ECO:0000256" key="9">
    <source>
        <dbReference type="ARBA" id="ARBA00022777"/>
    </source>
</evidence>
<keyword evidence="7 14" id="KW-0808">Transferase</keyword>
<dbReference type="EMBL" id="JADKFW010000015">
    <property type="protein sequence ID" value="MBK9719086.1"/>
    <property type="molecule type" value="Genomic_DNA"/>
</dbReference>
<dbReference type="GO" id="GO:0005524">
    <property type="term" value="F:ATP binding"/>
    <property type="evidence" value="ECO:0007669"/>
    <property type="project" value="UniProtKB-KW"/>
</dbReference>
<keyword evidence="8" id="KW-0547">Nucleotide-binding</keyword>
<dbReference type="Gene3D" id="3.30.63.10">
    <property type="entry name" value="Guanylate Kinase phosphate binding domain"/>
    <property type="match status" value="1"/>
</dbReference>
<proteinExistence type="inferred from homology"/>
<evidence type="ECO:0000256" key="1">
    <source>
        <dbReference type="ARBA" id="ARBA00003531"/>
    </source>
</evidence>
<evidence type="ECO:0000313" key="14">
    <source>
        <dbReference type="EMBL" id="MBK9719086.1"/>
    </source>
</evidence>
<keyword evidence="10" id="KW-0067">ATP-binding</keyword>
<dbReference type="GO" id="GO:0004385">
    <property type="term" value="F:GMP kinase activity"/>
    <property type="evidence" value="ECO:0007669"/>
    <property type="project" value="UniProtKB-EC"/>
</dbReference>
<keyword evidence="9 14" id="KW-0418">Kinase</keyword>
<gene>
    <name evidence="14" type="primary">gmk</name>
    <name evidence="14" type="ORF">IPO85_16530</name>
</gene>
<accession>A0A9D7SBS1</accession>
<evidence type="ECO:0000256" key="3">
    <source>
        <dbReference type="ARBA" id="ARBA00005790"/>
    </source>
</evidence>
<evidence type="ECO:0000259" key="13">
    <source>
        <dbReference type="PROSITE" id="PS50052"/>
    </source>
</evidence>
<dbReference type="InterPro" id="IPR027417">
    <property type="entry name" value="P-loop_NTPase"/>
</dbReference>
<name>A0A9D7SBS1_9BACT</name>
<organism evidence="14 15">
    <name type="scientific">Candidatus Defluviibacterium haderslevense</name>
    <dbReference type="NCBI Taxonomy" id="2981993"/>
    <lineage>
        <taxon>Bacteria</taxon>
        <taxon>Pseudomonadati</taxon>
        <taxon>Bacteroidota</taxon>
        <taxon>Saprospiria</taxon>
        <taxon>Saprospirales</taxon>
        <taxon>Saprospiraceae</taxon>
        <taxon>Candidatus Defluviibacterium</taxon>
    </lineage>
</organism>
<dbReference type="Gene3D" id="3.40.50.300">
    <property type="entry name" value="P-loop containing nucleotide triphosphate hydrolases"/>
    <property type="match status" value="1"/>
</dbReference>
<dbReference type="InterPro" id="IPR020590">
    <property type="entry name" value="Guanylate_kinase_CS"/>
</dbReference>
<dbReference type="NCBIfam" id="TIGR03263">
    <property type="entry name" value="guanyl_kin"/>
    <property type="match status" value="1"/>
</dbReference>
<evidence type="ECO:0000256" key="10">
    <source>
        <dbReference type="ARBA" id="ARBA00022840"/>
    </source>
</evidence>
<dbReference type="EC" id="2.7.4.8" evidence="4"/>
<dbReference type="PANTHER" id="PTHR23117">
    <property type="entry name" value="GUANYLATE KINASE-RELATED"/>
    <property type="match status" value="1"/>
</dbReference>
<dbReference type="PROSITE" id="PS00856">
    <property type="entry name" value="GUANYLATE_KINASE_1"/>
    <property type="match status" value="1"/>
</dbReference>
<evidence type="ECO:0000256" key="12">
    <source>
        <dbReference type="ARBA" id="ARBA00048594"/>
    </source>
</evidence>
<comment type="caution">
    <text evidence="14">The sequence shown here is derived from an EMBL/GenBank/DDBJ whole genome shotgun (WGS) entry which is preliminary data.</text>
</comment>
<evidence type="ECO:0000256" key="7">
    <source>
        <dbReference type="ARBA" id="ARBA00022679"/>
    </source>
</evidence>
<reference evidence="14 15" key="1">
    <citation type="submission" date="2020-10" db="EMBL/GenBank/DDBJ databases">
        <title>Connecting structure to function with the recovery of over 1000 high-quality activated sludge metagenome-assembled genomes encoding full-length rRNA genes using long-read sequencing.</title>
        <authorList>
            <person name="Singleton C.M."/>
            <person name="Petriglieri F."/>
            <person name="Kristensen J.M."/>
            <person name="Kirkegaard R.H."/>
            <person name="Michaelsen T.Y."/>
            <person name="Andersen M.H."/>
            <person name="Karst S.M."/>
            <person name="Dueholm M.S."/>
            <person name="Nielsen P.H."/>
            <person name="Albertsen M."/>
        </authorList>
    </citation>
    <scope>NUCLEOTIDE SEQUENCE [LARGE SCALE GENOMIC DNA]</scope>
    <source>
        <strain evidence="14">Ribe_18-Q3-R11-54_BAT3C.373</strain>
    </source>
</reference>
<evidence type="ECO:0000256" key="8">
    <source>
        <dbReference type="ARBA" id="ARBA00022741"/>
    </source>
</evidence>
<evidence type="ECO:0000256" key="2">
    <source>
        <dbReference type="ARBA" id="ARBA00004496"/>
    </source>
</evidence>
<evidence type="ECO:0000256" key="5">
    <source>
        <dbReference type="ARBA" id="ARBA00016296"/>
    </source>
</evidence>
<dbReference type="InterPro" id="IPR008145">
    <property type="entry name" value="GK/Ca_channel_bsu"/>
</dbReference>
<protein>
    <recommendedName>
        <fullName evidence="5">Guanylate kinase</fullName>
        <ecNumber evidence="4">2.7.4.8</ecNumber>
    </recommendedName>
    <alternativeName>
        <fullName evidence="11">GMP kinase</fullName>
    </alternativeName>
</protein>
<dbReference type="SMART" id="SM00072">
    <property type="entry name" value="GuKc"/>
    <property type="match status" value="1"/>
</dbReference>
<evidence type="ECO:0000313" key="15">
    <source>
        <dbReference type="Proteomes" id="UP000808349"/>
    </source>
</evidence>
<comment type="similarity">
    <text evidence="3">Belongs to the guanylate kinase family.</text>
</comment>
<feature type="domain" description="Guanylate kinase-like" evidence="13">
    <location>
        <begin position="21"/>
        <end position="188"/>
    </location>
</feature>
<keyword evidence="6" id="KW-0963">Cytoplasm</keyword>